<dbReference type="InterPro" id="IPR033344">
    <property type="entry name" value="CURT1"/>
</dbReference>
<organism evidence="4 5">
    <name type="scientific">Linum trigynum</name>
    <dbReference type="NCBI Taxonomy" id="586398"/>
    <lineage>
        <taxon>Eukaryota</taxon>
        <taxon>Viridiplantae</taxon>
        <taxon>Streptophyta</taxon>
        <taxon>Embryophyta</taxon>
        <taxon>Tracheophyta</taxon>
        <taxon>Spermatophyta</taxon>
        <taxon>Magnoliopsida</taxon>
        <taxon>eudicotyledons</taxon>
        <taxon>Gunneridae</taxon>
        <taxon>Pentapetalae</taxon>
        <taxon>rosids</taxon>
        <taxon>fabids</taxon>
        <taxon>Malpighiales</taxon>
        <taxon>Linaceae</taxon>
        <taxon>Linum</taxon>
    </lineage>
</organism>
<comment type="subcellular location">
    <subcellularLocation>
        <location evidence="1">Membrane</location>
        <topology evidence="1">Multi-pass membrane protein</topology>
    </subcellularLocation>
</comment>
<evidence type="ECO:0000256" key="2">
    <source>
        <dbReference type="SAM" id="Phobius"/>
    </source>
</evidence>
<dbReference type="InterPro" id="IPR025564">
    <property type="entry name" value="CAAD_dom"/>
</dbReference>
<name>A0AAV2FRA2_9ROSI</name>
<keyword evidence="2" id="KW-1133">Transmembrane helix</keyword>
<dbReference type="PANTHER" id="PTHR33222">
    <property type="match status" value="1"/>
</dbReference>
<evidence type="ECO:0000313" key="4">
    <source>
        <dbReference type="EMBL" id="CAL1400118.1"/>
    </source>
</evidence>
<dbReference type="Proteomes" id="UP001497516">
    <property type="component" value="Chromosome 7"/>
</dbReference>
<feature type="transmembrane region" description="Helical" evidence="2">
    <location>
        <begin position="169"/>
        <end position="185"/>
    </location>
</feature>
<feature type="transmembrane region" description="Helical" evidence="2">
    <location>
        <begin position="136"/>
        <end position="157"/>
    </location>
</feature>
<evidence type="ECO:0000313" key="5">
    <source>
        <dbReference type="Proteomes" id="UP001497516"/>
    </source>
</evidence>
<reference evidence="4 5" key="1">
    <citation type="submission" date="2024-04" db="EMBL/GenBank/DDBJ databases">
        <authorList>
            <person name="Fracassetti M."/>
        </authorList>
    </citation>
    <scope>NUCLEOTIDE SEQUENCE [LARGE SCALE GENOMIC DNA]</scope>
</reference>
<evidence type="ECO:0000256" key="1">
    <source>
        <dbReference type="ARBA" id="ARBA00004141"/>
    </source>
</evidence>
<evidence type="ECO:0000259" key="3">
    <source>
        <dbReference type="Pfam" id="PF14159"/>
    </source>
</evidence>
<keyword evidence="2" id="KW-0472">Membrane</keyword>
<accession>A0AAV2FRA2</accession>
<dbReference type="GO" id="GO:0009535">
    <property type="term" value="C:chloroplast thylakoid membrane"/>
    <property type="evidence" value="ECO:0007669"/>
    <property type="project" value="TreeGrafter"/>
</dbReference>
<feature type="domain" description="Cyanobacterial aminoacyl-tRNA synthetase CAAD" evidence="3">
    <location>
        <begin position="130"/>
        <end position="205"/>
    </location>
</feature>
<sequence>MEICTSQTALSSLPKLPTSTVNAAGLLSSSSAAALPCLHYSRSLSASRSLRFTARASEDSSTGANTPYVVGGTGDFGGSSSATKVAEEKAPAAVKPEVIYNENGAPENEGPAFTESLNEFLSDLNLKFDSEDTVSLVIYGSGALLALWLTSAVVSAVDSIPLFPKLMEVVGLGYTFWFTTRYLLFKKNREELATKVEELKQQVLGTKD</sequence>
<keyword evidence="2" id="KW-0812">Transmembrane</keyword>
<proteinExistence type="predicted"/>
<dbReference type="PANTHER" id="PTHR33222:SF2">
    <property type="entry name" value="PROTEIN CURVATURE THYLAKOID 1D, CHLOROPLASTIC"/>
    <property type="match status" value="1"/>
</dbReference>
<keyword evidence="5" id="KW-1185">Reference proteome</keyword>
<protein>
    <recommendedName>
        <fullName evidence="3">Cyanobacterial aminoacyl-tRNA synthetase CAAD domain-containing protein</fullName>
    </recommendedName>
</protein>
<dbReference type="Pfam" id="PF14159">
    <property type="entry name" value="CAAD"/>
    <property type="match status" value="1"/>
</dbReference>
<dbReference type="EMBL" id="OZ034820">
    <property type="protein sequence ID" value="CAL1400118.1"/>
    <property type="molecule type" value="Genomic_DNA"/>
</dbReference>
<gene>
    <name evidence="4" type="ORF">LTRI10_LOCUS40268</name>
</gene>
<dbReference type="AlphaFoldDB" id="A0AAV2FRA2"/>